<dbReference type="Gene3D" id="3.40.250.10">
    <property type="entry name" value="Rhodanese-like domain"/>
    <property type="match status" value="1"/>
</dbReference>
<feature type="domain" description="Rhodanese" evidence="1">
    <location>
        <begin position="16"/>
        <end position="44"/>
    </location>
</feature>
<keyword evidence="3" id="KW-1185">Reference proteome</keyword>
<reference evidence="2 3" key="1">
    <citation type="submission" date="2022-04" db="EMBL/GenBank/DDBJ databases">
        <title>Diverse halophilic archaea isolated from saline environments.</title>
        <authorList>
            <person name="Cui H.-L."/>
        </authorList>
    </citation>
    <scope>NUCLEOTIDE SEQUENCE [LARGE SCALE GENOMIC DNA]</scope>
    <source>
        <strain evidence="2 3">XZYJT49</strain>
    </source>
</reference>
<organism evidence="2 3">
    <name type="scientific">Halorussus limi</name>
    <dbReference type="NCBI Taxonomy" id="2938695"/>
    <lineage>
        <taxon>Archaea</taxon>
        <taxon>Methanobacteriati</taxon>
        <taxon>Methanobacteriota</taxon>
        <taxon>Stenosarchaea group</taxon>
        <taxon>Halobacteria</taxon>
        <taxon>Halobacteriales</taxon>
        <taxon>Haladaptataceae</taxon>
        <taxon>Halorussus</taxon>
    </lineage>
</organism>
<evidence type="ECO:0000313" key="2">
    <source>
        <dbReference type="EMBL" id="UPV72846.1"/>
    </source>
</evidence>
<dbReference type="InterPro" id="IPR036873">
    <property type="entry name" value="Rhodanese-like_dom_sf"/>
</dbReference>
<evidence type="ECO:0000259" key="1">
    <source>
        <dbReference type="PROSITE" id="PS50206"/>
    </source>
</evidence>
<protein>
    <submittedName>
        <fullName evidence="2">Rhodanese-like domain-containing protein</fullName>
    </submittedName>
</protein>
<dbReference type="Proteomes" id="UP000830729">
    <property type="component" value="Chromosome"/>
</dbReference>
<dbReference type="SUPFAM" id="SSF52821">
    <property type="entry name" value="Rhodanese/Cell cycle control phosphatase"/>
    <property type="match status" value="1"/>
</dbReference>
<evidence type="ECO:0000313" key="3">
    <source>
        <dbReference type="Proteomes" id="UP000830729"/>
    </source>
</evidence>
<dbReference type="KEGG" id="halx:M0R89_09815"/>
<dbReference type="EMBL" id="CP096659">
    <property type="protein sequence ID" value="UPV72846.1"/>
    <property type="molecule type" value="Genomic_DNA"/>
</dbReference>
<gene>
    <name evidence="2" type="ORF">M0R89_09815</name>
</gene>
<dbReference type="PROSITE" id="PS50206">
    <property type="entry name" value="RHODANESE_3"/>
    <property type="match status" value="1"/>
</dbReference>
<dbReference type="RefSeq" id="WP_248648905.1">
    <property type="nucleotide sequence ID" value="NZ_CP096659.1"/>
</dbReference>
<dbReference type="InterPro" id="IPR001763">
    <property type="entry name" value="Rhodanese-like_dom"/>
</dbReference>
<sequence>MPAKVTPRRLADMLDSGEDFALLDTRGDESYESWHVRGATQFPFTPTRT</sequence>
<proteinExistence type="predicted"/>
<name>A0A8U0HQ29_9EURY</name>
<dbReference type="Pfam" id="PF00581">
    <property type="entry name" value="Rhodanese"/>
    <property type="match status" value="1"/>
</dbReference>
<dbReference type="AlphaFoldDB" id="A0A8U0HQ29"/>
<accession>A0A8U0HQ29</accession>
<dbReference type="GeneID" id="72185496"/>